<organism evidence="2 3">
    <name type="scientific">Scleroderma citrinum Foug A</name>
    <dbReference type="NCBI Taxonomy" id="1036808"/>
    <lineage>
        <taxon>Eukaryota</taxon>
        <taxon>Fungi</taxon>
        <taxon>Dikarya</taxon>
        <taxon>Basidiomycota</taxon>
        <taxon>Agaricomycotina</taxon>
        <taxon>Agaricomycetes</taxon>
        <taxon>Agaricomycetidae</taxon>
        <taxon>Boletales</taxon>
        <taxon>Sclerodermatineae</taxon>
        <taxon>Sclerodermataceae</taxon>
        <taxon>Scleroderma</taxon>
    </lineage>
</organism>
<reference evidence="2 3" key="1">
    <citation type="submission" date="2014-04" db="EMBL/GenBank/DDBJ databases">
        <authorList>
            <consortium name="DOE Joint Genome Institute"/>
            <person name="Kuo A."/>
            <person name="Kohler A."/>
            <person name="Nagy L.G."/>
            <person name="Floudas D."/>
            <person name="Copeland A."/>
            <person name="Barry K.W."/>
            <person name="Cichocki N."/>
            <person name="Veneault-Fourrey C."/>
            <person name="LaButti K."/>
            <person name="Lindquist E.A."/>
            <person name="Lipzen A."/>
            <person name="Lundell T."/>
            <person name="Morin E."/>
            <person name="Murat C."/>
            <person name="Sun H."/>
            <person name="Tunlid A."/>
            <person name="Henrissat B."/>
            <person name="Grigoriev I.V."/>
            <person name="Hibbett D.S."/>
            <person name="Martin F."/>
            <person name="Nordberg H.P."/>
            <person name="Cantor M.N."/>
            <person name="Hua S.X."/>
        </authorList>
    </citation>
    <scope>NUCLEOTIDE SEQUENCE [LARGE SCALE GENOMIC DNA]</scope>
    <source>
        <strain evidence="2 3">Foug A</strain>
    </source>
</reference>
<feature type="transmembrane region" description="Helical" evidence="1">
    <location>
        <begin position="30"/>
        <end position="49"/>
    </location>
</feature>
<keyword evidence="1" id="KW-0812">Transmembrane</keyword>
<dbReference type="InParanoid" id="A0A0C2ZBG0"/>
<dbReference type="Proteomes" id="UP000053989">
    <property type="component" value="Unassembled WGS sequence"/>
</dbReference>
<name>A0A0C2ZBG0_9AGAM</name>
<accession>A0A0C2ZBG0</accession>
<evidence type="ECO:0000313" key="3">
    <source>
        <dbReference type="Proteomes" id="UP000053989"/>
    </source>
</evidence>
<dbReference type="HOGENOM" id="CLU_001324_7_2_1"/>
<reference evidence="3" key="2">
    <citation type="submission" date="2015-01" db="EMBL/GenBank/DDBJ databases">
        <title>Evolutionary Origins and Diversification of the Mycorrhizal Mutualists.</title>
        <authorList>
            <consortium name="DOE Joint Genome Institute"/>
            <consortium name="Mycorrhizal Genomics Consortium"/>
            <person name="Kohler A."/>
            <person name="Kuo A."/>
            <person name="Nagy L.G."/>
            <person name="Floudas D."/>
            <person name="Copeland A."/>
            <person name="Barry K.W."/>
            <person name="Cichocki N."/>
            <person name="Veneault-Fourrey C."/>
            <person name="LaButti K."/>
            <person name="Lindquist E.A."/>
            <person name="Lipzen A."/>
            <person name="Lundell T."/>
            <person name="Morin E."/>
            <person name="Murat C."/>
            <person name="Riley R."/>
            <person name="Ohm R."/>
            <person name="Sun H."/>
            <person name="Tunlid A."/>
            <person name="Henrissat B."/>
            <person name="Grigoriev I.V."/>
            <person name="Hibbett D.S."/>
            <person name="Martin F."/>
        </authorList>
    </citation>
    <scope>NUCLEOTIDE SEQUENCE [LARGE SCALE GENOMIC DNA]</scope>
    <source>
        <strain evidence="3">Foug A</strain>
    </source>
</reference>
<dbReference type="EMBL" id="KN822076">
    <property type="protein sequence ID" value="KIM59158.1"/>
    <property type="molecule type" value="Genomic_DNA"/>
</dbReference>
<proteinExistence type="predicted"/>
<dbReference type="AlphaFoldDB" id="A0A0C2ZBG0"/>
<protein>
    <submittedName>
        <fullName evidence="2">Uncharacterized protein</fullName>
    </submittedName>
</protein>
<keyword evidence="1" id="KW-0472">Membrane</keyword>
<evidence type="ECO:0000313" key="2">
    <source>
        <dbReference type="EMBL" id="KIM59158.1"/>
    </source>
</evidence>
<feature type="non-terminal residue" evidence="2">
    <location>
        <position position="1"/>
    </location>
</feature>
<dbReference type="OrthoDB" id="2986975at2759"/>
<sequence>DYCSQGQTIPAVIVEIATSSTGKRCLFPDGHVLTLVAGGLSLFNLYVALFRSSVFQAAHCPELLAENDRLETLNNKTLKEWRDAGRDTRNRSVGH</sequence>
<keyword evidence="3" id="KW-1185">Reference proteome</keyword>
<keyword evidence="1" id="KW-1133">Transmembrane helix</keyword>
<evidence type="ECO:0000256" key="1">
    <source>
        <dbReference type="SAM" id="Phobius"/>
    </source>
</evidence>
<gene>
    <name evidence="2" type="ORF">SCLCIDRAFT_126544</name>
</gene>